<keyword evidence="5" id="KW-1185">Reference proteome</keyword>
<evidence type="ECO:0000259" key="2">
    <source>
        <dbReference type="PROSITE" id="PS50836"/>
    </source>
</evidence>
<dbReference type="PANTHER" id="PTHR24036">
    <property type="entry name" value="SKELETOR-RELATED"/>
    <property type="match status" value="1"/>
</dbReference>
<dbReference type="AlphaFoldDB" id="A0A7R9BRX2"/>
<dbReference type="InterPro" id="IPR052126">
    <property type="entry name" value="Spindle_Org/Thrombomodulin"/>
</dbReference>
<keyword evidence="1" id="KW-0677">Repeat</keyword>
<dbReference type="PANTHER" id="PTHR24036:SF5">
    <property type="entry name" value="THROMBOMODULIN"/>
    <property type="match status" value="1"/>
</dbReference>
<dbReference type="SMART" id="SM00686">
    <property type="entry name" value="DM13"/>
    <property type="match status" value="2"/>
</dbReference>
<gene>
    <name evidence="4" type="ORF">NMOB1V02_LOCUS8074</name>
</gene>
<dbReference type="Pfam" id="PF10517">
    <property type="entry name" value="DM13"/>
    <property type="match status" value="2"/>
</dbReference>
<proteinExistence type="predicted"/>
<evidence type="ECO:0008006" key="6">
    <source>
        <dbReference type="Google" id="ProtNLM"/>
    </source>
</evidence>
<evidence type="ECO:0000256" key="1">
    <source>
        <dbReference type="ARBA" id="ARBA00022737"/>
    </source>
</evidence>
<dbReference type="Proteomes" id="UP000678499">
    <property type="component" value="Unassembled WGS sequence"/>
</dbReference>
<protein>
    <recommendedName>
        <fullName evidence="6">Protein Skeletor</fullName>
    </recommendedName>
</protein>
<feature type="domain" description="DOMON" evidence="2">
    <location>
        <begin position="308"/>
        <end position="416"/>
    </location>
</feature>
<dbReference type="InterPro" id="IPR005018">
    <property type="entry name" value="DOMON_domain"/>
</dbReference>
<dbReference type="PROSITE" id="PS51549">
    <property type="entry name" value="DM13"/>
    <property type="match status" value="2"/>
</dbReference>
<sequence length="416" mass="46049">MDKRSVGNWLVVAGLAPYMLLRATQKWWMGNLMVLQYGTGEYLGAKVGDFRNFAHDIKGTVYVVDEHRFLIKGFGYDGTAPDAFFWVGTGGTPTPQGTIVPYPIREDGDSKPKKLERADGLDLVIKLPDGMTVKDIDYLSVYCESYTVNFGHVTIPKSLDPPKETVVDGFATRRNSVKSASATVVDDATIVVPRFSYDGRASEAHFIAGKGDTPSISGDYVIIPDEQGRKTPLRQYQSEDITLQIPEGHSIRDFNWLAVYSKASDEDLGHITLPLTLNVPPSLKNIKAPASGPGTSFAFTNCIEPFKGIMQVRWKMEKNEHLVVQLMGKIQATQYMAFGLSGVPGRSEMIGADVVVAYYNTDEDAFRVQDYFMSDKAQCDGQRGVCPDTRLQGENDAEYLSGDLQDGVMVFTYRRP</sequence>
<dbReference type="Pfam" id="PF03351">
    <property type="entry name" value="DOMON"/>
    <property type="match status" value="1"/>
</dbReference>
<dbReference type="InterPro" id="IPR045266">
    <property type="entry name" value="DOH_DOMON"/>
</dbReference>
<reference evidence="4" key="1">
    <citation type="submission" date="2020-11" db="EMBL/GenBank/DDBJ databases">
        <authorList>
            <person name="Tran Van P."/>
        </authorList>
    </citation>
    <scope>NUCLEOTIDE SEQUENCE</scope>
</reference>
<accession>A0A7R9BRX2</accession>
<feature type="domain" description="DM13" evidence="3">
    <location>
        <begin position="40"/>
        <end position="156"/>
    </location>
</feature>
<evidence type="ECO:0000313" key="5">
    <source>
        <dbReference type="Proteomes" id="UP000678499"/>
    </source>
</evidence>
<dbReference type="EMBL" id="CAJPEX010002159">
    <property type="protein sequence ID" value="CAG0920566.1"/>
    <property type="molecule type" value="Genomic_DNA"/>
</dbReference>
<evidence type="ECO:0000259" key="3">
    <source>
        <dbReference type="PROSITE" id="PS51549"/>
    </source>
</evidence>
<feature type="domain" description="DM13" evidence="3">
    <location>
        <begin position="165"/>
        <end position="274"/>
    </location>
</feature>
<dbReference type="PROSITE" id="PS50836">
    <property type="entry name" value="DOMON"/>
    <property type="match status" value="1"/>
</dbReference>
<dbReference type="CDD" id="cd09631">
    <property type="entry name" value="DOMON_DOH"/>
    <property type="match status" value="1"/>
</dbReference>
<name>A0A7R9BRX2_9CRUS</name>
<dbReference type="InterPro" id="IPR019545">
    <property type="entry name" value="DM13_domain"/>
</dbReference>
<evidence type="ECO:0000313" key="4">
    <source>
        <dbReference type="EMBL" id="CAD7280414.1"/>
    </source>
</evidence>
<dbReference type="EMBL" id="OA884196">
    <property type="protein sequence ID" value="CAD7280414.1"/>
    <property type="molecule type" value="Genomic_DNA"/>
</dbReference>
<dbReference type="OrthoDB" id="2448405at2759"/>
<feature type="non-terminal residue" evidence="4">
    <location>
        <position position="1"/>
    </location>
</feature>
<organism evidence="4">
    <name type="scientific">Notodromas monacha</name>
    <dbReference type="NCBI Taxonomy" id="399045"/>
    <lineage>
        <taxon>Eukaryota</taxon>
        <taxon>Metazoa</taxon>
        <taxon>Ecdysozoa</taxon>
        <taxon>Arthropoda</taxon>
        <taxon>Crustacea</taxon>
        <taxon>Oligostraca</taxon>
        <taxon>Ostracoda</taxon>
        <taxon>Podocopa</taxon>
        <taxon>Podocopida</taxon>
        <taxon>Cypridocopina</taxon>
        <taxon>Cypridoidea</taxon>
        <taxon>Cyprididae</taxon>
        <taxon>Notodromas</taxon>
    </lineage>
</organism>